<protein>
    <submittedName>
        <fullName evidence="5">Putative PurR-regulated permease PerM</fullName>
    </submittedName>
</protein>
<organism evidence="5 6">
    <name type="scientific">Microbacter margulisiae</name>
    <dbReference type="NCBI Taxonomy" id="1350067"/>
    <lineage>
        <taxon>Bacteria</taxon>
        <taxon>Pseudomonadati</taxon>
        <taxon>Bacteroidota</taxon>
        <taxon>Bacteroidia</taxon>
        <taxon>Bacteroidales</taxon>
        <taxon>Porphyromonadaceae</taxon>
        <taxon>Microbacter</taxon>
    </lineage>
</organism>
<accession>A0A7W5DQY0</accession>
<dbReference type="Proteomes" id="UP000544222">
    <property type="component" value="Unassembled WGS sequence"/>
</dbReference>
<dbReference type="Pfam" id="PF19762">
    <property type="entry name" value="DUF6249"/>
    <property type="match status" value="1"/>
</dbReference>
<reference evidence="5 6" key="1">
    <citation type="submission" date="2020-08" db="EMBL/GenBank/DDBJ databases">
        <title>Genomic Encyclopedia of Type Strains, Phase IV (KMG-IV): sequencing the most valuable type-strain genomes for metagenomic binning, comparative biology and taxonomic classification.</title>
        <authorList>
            <person name="Goeker M."/>
        </authorList>
    </citation>
    <scope>NUCLEOTIDE SEQUENCE [LARGE SCALE GENOMIC DNA]</scope>
    <source>
        <strain evidence="5 6">DSM 27471</strain>
    </source>
</reference>
<keyword evidence="2" id="KW-1133">Transmembrane helix</keyword>
<keyword evidence="3" id="KW-0732">Signal</keyword>
<comment type="caution">
    <text evidence="5">The sequence shown here is derived from an EMBL/GenBank/DDBJ whole genome shotgun (WGS) entry which is preliminary data.</text>
</comment>
<keyword evidence="2" id="KW-0812">Transmembrane</keyword>
<feature type="signal peptide" evidence="3">
    <location>
        <begin position="1"/>
        <end position="21"/>
    </location>
</feature>
<feature type="transmembrane region" description="Helical" evidence="2">
    <location>
        <begin position="152"/>
        <end position="174"/>
    </location>
</feature>
<feature type="compositionally biased region" description="Polar residues" evidence="1">
    <location>
        <begin position="40"/>
        <end position="57"/>
    </location>
</feature>
<dbReference type="RefSeq" id="WP_183413152.1">
    <property type="nucleotide sequence ID" value="NZ_JACHYB010000001.1"/>
</dbReference>
<feature type="transmembrane region" description="Helical" evidence="2">
    <location>
        <begin position="180"/>
        <end position="199"/>
    </location>
</feature>
<sequence length="211" mass="23401">MKKIGFLLLFVLCGVFATTKADIKTDKLLATTTQHVAPTANKDSVSSTADSSYGTNKDQQESELIQKLSPDQLLELEKIRSGENEANPLGAVGIVLISMMPFVTAILIVFFVMYSKRKKEQRLMDLYEKAIESGRDLPADFFKRPEEDQKSYLLKGLVWLAVGIGLSIGMLYLMGFNSPWAFGMIPGLVGIAYGISYFVEKKNKANNTNNE</sequence>
<feature type="chain" id="PRO_5031310910" evidence="3">
    <location>
        <begin position="22"/>
        <end position="211"/>
    </location>
</feature>
<dbReference type="InterPro" id="IPR046216">
    <property type="entry name" value="DUF6249"/>
</dbReference>
<proteinExistence type="predicted"/>
<feature type="transmembrane region" description="Helical" evidence="2">
    <location>
        <begin position="89"/>
        <end position="114"/>
    </location>
</feature>
<feature type="region of interest" description="Disordered" evidence="1">
    <location>
        <begin position="40"/>
        <end position="63"/>
    </location>
</feature>
<feature type="domain" description="DUF6249" evidence="4">
    <location>
        <begin position="92"/>
        <end position="201"/>
    </location>
</feature>
<evidence type="ECO:0000259" key="4">
    <source>
        <dbReference type="Pfam" id="PF19762"/>
    </source>
</evidence>
<evidence type="ECO:0000313" key="6">
    <source>
        <dbReference type="Proteomes" id="UP000544222"/>
    </source>
</evidence>
<gene>
    <name evidence="5" type="ORF">FHX64_001554</name>
</gene>
<evidence type="ECO:0000256" key="1">
    <source>
        <dbReference type="SAM" id="MobiDB-lite"/>
    </source>
</evidence>
<name>A0A7W5DQY0_9PORP</name>
<keyword evidence="2" id="KW-0472">Membrane</keyword>
<dbReference type="AlphaFoldDB" id="A0A7W5DQY0"/>
<keyword evidence="6" id="KW-1185">Reference proteome</keyword>
<evidence type="ECO:0000256" key="2">
    <source>
        <dbReference type="SAM" id="Phobius"/>
    </source>
</evidence>
<dbReference type="EMBL" id="JACHYB010000001">
    <property type="protein sequence ID" value="MBB3187391.1"/>
    <property type="molecule type" value="Genomic_DNA"/>
</dbReference>
<evidence type="ECO:0000313" key="5">
    <source>
        <dbReference type="EMBL" id="MBB3187391.1"/>
    </source>
</evidence>
<evidence type="ECO:0000256" key="3">
    <source>
        <dbReference type="SAM" id="SignalP"/>
    </source>
</evidence>